<dbReference type="EMBL" id="ATJV01000035">
    <property type="protein sequence ID" value="EPZ16797.1"/>
    <property type="molecule type" value="Genomic_DNA"/>
</dbReference>
<dbReference type="InterPro" id="IPR050484">
    <property type="entry name" value="Transf_Hexapept/Carb_Anhydrase"/>
</dbReference>
<dbReference type="Gene3D" id="2.160.10.10">
    <property type="entry name" value="Hexapeptide repeat proteins"/>
    <property type="match status" value="1"/>
</dbReference>
<reference evidence="1 2" key="1">
    <citation type="submission" date="2013-06" db="EMBL/GenBank/DDBJ databases">
        <title>Draft genome sequence of Thauera terpenica.</title>
        <authorList>
            <person name="Liu B."/>
            <person name="Frostegard A.H."/>
            <person name="Shapleigh J.P."/>
        </authorList>
    </citation>
    <scope>NUCLEOTIDE SEQUENCE [LARGE SCALE GENOMIC DNA]</scope>
    <source>
        <strain evidence="1 2">58Eu</strain>
    </source>
</reference>
<dbReference type="NCBIfam" id="TIGR02287">
    <property type="entry name" value="PaaY"/>
    <property type="match status" value="1"/>
</dbReference>
<protein>
    <submittedName>
        <fullName evidence="1">Phenylacetic acid degradation protein PaaY</fullName>
    </submittedName>
</protein>
<dbReference type="eggNOG" id="COG0663">
    <property type="taxonomic scope" value="Bacteria"/>
</dbReference>
<dbReference type="OrthoDB" id="9803036at2"/>
<dbReference type="PANTHER" id="PTHR13061:SF29">
    <property type="entry name" value="GAMMA CARBONIC ANHYDRASE-LIKE 1, MITOCHONDRIAL-RELATED"/>
    <property type="match status" value="1"/>
</dbReference>
<organism evidence="1 2">
    <name type="scientific">Thauera terpenica 58Eu</name>
    <dbReference type="NCBI Taxonomy" id="1348657"/>
    <lineage>
        <taxon>Bacteria</taxon>
        <taxon>Pseudomonadati</taxon>
        <taxon>Pseudomonadota</taxon>
        <taxon>Betaproteobacteria</taxon>
        <taxon>Rhodocyclales</taxon>
        <taxon>Zoogloeaceae</taxon>
        <taxon>Thauera</taxon>
    </lineage>
</organism>
<sequence length="205" mass="21816">MTRLKVYAIDGIVPVVDPSAYVHPSAVLIGDVIVGPDCYVGPCASLRGDFGRLILERGSNLQDTCVMHGFPGTDTVVEEDGHIGHGAVLHGCRVGRNALIGMNAVIMDNAVIGESSIVAASAFVKAGMEIPPRVLVAGMPAKVIRALSDEEVRWKSAGTATYQDLARRSLATMEETVPLLAVEPGRKRIHMPEVVPLVALRNKDD</sequence>
<proteinExistence type="predicted"/>
<dbReference type="InterPro" id="IPR011974">
    <property type="entry name" value="PaaY"/>
</dbReference>
<dbReference type="PATRIC" id="fig|1348657.5.peg.711"/>
<dbReference type="InterPro" id="IPR001451">
    <property type="entry name" value="Hexapep"/>
</dbReference>
<dbReference type="Proteomes" id="UP000015455">
    <property type="component" value="Unassembled WGS sequence"/>
</dbReference>
<dbReference type="PANTHER" id="PTHR13061">
    <property type="entry name" value="DYNACTIN SUBUNIT P25"/>
    <property type="match status" value="1"/>
</dbReference>
<dbReference type="SUPFAM" id="SSF51161">
    <property type="entry name" value="Trimeric LpxA-like enzymes"/>
    <property type="match status" value="1"/>
</dbReference>
<keyword evidence="2" id="KW-1185">Reference proteome</keyword>
<comment type="caution">
    <text evidence="1">The sequence shown here is derived from an EMBL/GenBank/DDBJ whole genome shotgun (WGS) entry which is preliminary data.</text>
</comment>
<dbReference type="Pfam" id="PF00132">
    <property type="entry name" value="Hexapep"/>
    <property type="match status" value="1"/>
</dbReference>
<dbReference type="InterPro" id="IPR011004">
    <property type="entry name" value="Trimer_LpxA-like_sf"/>
</dbReference>
<name>S9ZTD6_9RHOO</name>
<accession>S9ZTD6</accession>
<dbReference type="RefSeq" id="WP_021248158.1">
    <property type="nucleotide sequence ID" value="NZ_ATJV01000035.1"/>
</dbReference>
<dbReference type="CDD" id="cd04745">
    <property type="entry name" value="LbH_paaY_like"/>
    <property type="match status" value="1"/>
</dbReference>
<dbReference type="STRING" id="1348657.M622_10860"/>
<dbReference type="AlphaFoldDB" id="S9ZTD6"/>
<gene>
    <name evidence="1" type="ORF">M622_10860</name>
</gene>
<evidence type="ECO:0000313" key="2">
    <source>
        <dbReference type="Proteomes" id="UP000015455"/>
    </source>
</evidence>
<evidence type="ECO:0000313" key="1">
    <source>
        <dbReference type="EMBL" id="EPZ16797.1"/>
    </source>
</evidence>